<sequence>MEACSCSAPQAVRRFWSSLWRRCITFSDYVPHRHPIVNHAQPHLLDVSRRLDRSSTARLRLSWLLAPRRSWVCSRRMRNRHYQYLVPSTTLLPTAPQGSPAAPRTHGQGLLISAFPPLTPSSPRTHRGSPTDHACVSDAHSTVDRHSPFPTHHRHTHLLPTYFPKQ</sequence>
<dbReference type="Proteomes" id="UP001365128">
    <property type="component" value="Unassembled WGS sequence"/>
</dbReference>
<evidence type="ECO:0000313" key="2">
    <source>
        <dbReference type="EMBL" id="KAK7551388.1"/>
    </source>
</evidence>
<protein>
    <submittedName>
        <fullName evidence="2">Uncharacterized protein</fullName>
    </submittedName>
</protein>
<organism evidence="2 3">
    <name type="scientific">Phyllosticta citricarpa</name>
    <dbReference type="NCBI Taxonomy" id="55181"/>
    <lineage>
        <taxon>Eukaryota</taxon>
        <taxon>Fungi</taxon>
        <taxon>Dikarya</taxon>
        <taxon>Ascomycota</taxon>
        <taxon>Pezizomycotina</taxon>
        <taxon>Dothideomycetes</taxon>
        <taxon>Dothideomycetes incertae sedis</taxon>
        <taxon>Botryosphaeriales</taxon>
        <taxon>Phyllostictaceae</taxon>
        <taxon>Phyllosticta</taxon>
    </lineage>
</organism>
<accession>A0ABR1MJK7</accession>
<evidence type="ECO:0000256" key="1">
    <source>
        <dbReference type="SAM" id="MobiDB-lite"/>
    </source>
</evidence>
<comment type="caution">
    <text evidence="2">The sequence shown here is derived from an EMBL/GenBank/DDBJ whole genome shotgun (WGS) entry which is preliminary data.</text>
</comment>
<keyword evidence="3" id="KW-1185">Reference proteome</keyword>
<reference evidence="2 3" key="1">
    <citation type="submission" date="2024-04" db="EMBL/GenBank/DDBJ databases">
        <title>Phyllosticta paracitricarpa is synonymous to the EU quarantine fungus P. citricarpa based on phylogenomic analyses.</title>
        <authorList>
            <consortium name="Lawrence Berkeley National Laboratory"/>
            <person name="Van Ingen-Buijs V.A."/>
            <person name="Van Westerhoven A.C."/>
            <person name="Haridas S."/>
            <person name="Skiadas P."/>
            <person name="Martin F."/>
            <person name="Groenewald J.Z."/>
            <person name="Crous P.W."/>
            <person name="Seidl M.F."/>
        </authorList>
    </citation>
    <scope>NUCLEOTIDE SEQUENCE [LARGE SCALE GENOMIC DNA]</scope>
    <source>
        <strain evidence="2 3">CBS 122670</strain>
    </source>
</reference>
<gene>
    <name evidence="2" type="ORF">IWX46DRAFT_380113</name>
</gene>
<dbReference type="EMBL" id="JBBPDW010000006">
    <property type="protein sequence ID" value="KAK7551388.1"/>
    <property type="molecule type" value="Genomic_DNA"/>
</dbReference>
<evidence type="ECO:0000313" key="3">
    <source>
        <dbReference type="Proteomes" id="UP001365128"/>
    </source>
</evidence>
<name>A0ABR1MJK7_9PEZI</name>
<proteinExistence type="predicted"/>
<feature type="region of interest" description="Disordered" evidence="1">
    <location>
        <begin position="116"/>
        <end position="166"/>
    </location>
</feature>